<dbReference type="GO" id="GO:0043565">
    <property type="term" value="F:sequence-specific DNA binding"/>
    <property type="evidence" value="ECO:0007669"/>
    <property type="project" value="TreeGrafter"/>
</dbReference>
<dbReference type="InterPro" id="IPR051711">
    <property type="entry name" value="Stress_Response_Reg"/>
</dbReference>
<proteinExistence type="predicted"/>
<dbReference type="SMART" id="SM00066">
    <property type="entry name" value="GAL4"/>
    <property type="match status" value="1"/>
</dbReference>
<evidence type="ECO:0000256" key="7">
    <source>
        <dbReference type="SAM" id="MobiDB-lite"/>
    </source>
</evidence>
<feature type="compositionally biased region" description="Polar residues" evidence="7">
    <location>
        <begin position="83"/>
        <end position="94"/>
    </location>
</feature>
<dbReference type="CDD" id="cd00067">
    <property type="entry name" value="GAL4"/>
    <property type="match status" value="1"/>
</dbReference>
<dbReference type="Pfam" id="PF00172">
    <property type="entry name" value="Zn_clus"/>
    <property type="match status" value="1"/>
</dbReference>
<dbReference type="InterPro" id="IPR007219">
    <property type="entry name" value="XnlR_reg_dom"/>
</dbReference>
<dbReference type="GO" id="GO:0006351">
    <property type="term" value="P:DNA-templated transcription"/>
    <property type="evidence" value="ECO:0007669"/>
    <property type="project" value="InterPro"/>
</dbReference>
<dbReference type="GO" id="GO:0005634">
    <property type="term" value="C:nucleus"/>
    <property type="evidence" value="ECO:0007669"/>
    <property type="project" value="UniProtKB-SubCell"/>
</dbReference>
<evidence type="ECO:0000256" key="2">
    <source>
        <dbReference type="ARBA" id="ARBA00022723"/>
    </source>
</evidence>
<keyword evidence="3" id="KW-0805">Transcription regulation</keyword>
<dbReference type="SUPFAM" id="SSF57701">
    <property type="entry name" value="Zn2/Cys6 DNA-binding domain"/>
    <property type="match status" value="1"/>
</dbReference>
<dbReference type="Gene3D" id="4.10.240.10">
    <property type="entry name" value="Zn(2)-C6 fungal-type DNA-binding domain"/>
    <property type="match status" value="1"/>
</dbReference>
<feature type="compositionally biased region" description="Basic and acidic residues" evidence="7">
    <location>
        <begin position="103"/>
        <end position="113"/>
    </location>
</feature>
<accession>A0A0D2B6G1</accession>
<dbReference type="VEuPathDB" id="FungiDB:PV07_00048"/>
<name>A0A0D2B6G1_9EURO</name>
<reference evidence="9 10" key="1">
    <citation type="submission" date="2015-01" db="EMBL/GenBank/DDBJ databases">
        <title>The Genome Sequence of Cladophialophora immunda CBS83496.</title>
        <authorList>
            <consortium name="The Broad Institute Genomics Platform"/>
            <person name="Cuomo C."/>
            <person name="de Hoog S."/>
            <person name="Gorbushina A."/>
            <person name="Stielow B."/>
            <person name="Teixiera M."/>
            <person name="Abouelleil A."/>
            <person name="Chapman S.B."/>
            <person name="Priest M."/>
            <person name="Young S.K."/>
            <person name="Wortman J."/>
            <person name="Nusbaum C."/>
            <person name="Birren B."/>
        </authorList>
    </citation>
    <scope>NUCLEOTIDE SEQUENCE [LARGE SCALE GENOMIC DNA]</scope>
    <source>
        <strain evidence="9 10">CBS 83496</strain>
    </source>
</reference>
<dbReference type="AlphaFoldDB" id="A0A0D2B6G1"/>
<dbReference type="EMBL" id="KN847040">
    <property type="protein sequence ID" value="KIW33177.1"/>
    <property type="molecule type" value="Genomic_DNA"/>
</dbReference>
<dbReference type="PROSITE" id="PS50048">
    <property type="entry name" value="ZN2_CY6_FUNGAL_2"/>
    <property type="match status" value="1"/>
</dbReference>
<dbReference type="InterPro" id="IPR001138">
    <property type="entry name" value="Zn2Cys6_DnaBD"/>
</dbReference>
<keyword evidence="2" id="KW-0479">Metal-binding</keyword>
<evidence type="ECO:0000259" key="8">
    <source>
        <dbReference type="PROSITE" id="PS50048"/>
    </source>
</evidence>
<dbReference type="InterPro" id="IPR036864">
    <property type="entry name" value="Zn2-C6_fun-type_DNA-bd_sf"/>
</dbReference>
<dbReference type="PROSITE" id="PS00463">
    <property type="entry name" value="ZN2_CY6_FUNGAL_1"/>
    <property type="match status" value="1"/>
</dbReference>
<dbReference type="PANTHER" id="PTHR47540">
    <property type="entry name" value="THIAMINE REPRESSIBLE GENES REGULATORY PROTEIN THI5"/>
    <property type="match status" value="1"/>
</dbReference>
<dbReference type="Pfam" id="PF04082">
    <property type="entry name" value="Fungal_trans"/>
    <property type="match status" value="1"/>
</dbReference>
<dbReference type="GO" id="GO:0045944">
    <property type="term" value="P:positive regulation of transcription by RNA polymerase II"/>
    <property type="evidence" value="ECO:0007669"/>
    <property type="project" value="TreeGrafter"/>
</dbReference>
<dbReference type="CDD" id="cd12148">
    <property type="entry name" value="fungal_TF_MHR"/>
    <property type="match status" value="1"/>
</dbReference>
<evidence type="ECO:0000256" key="1">
    <source>
        <dbReference type="ARBA" id="ARBA00004123"/>
    </source>
</evidence>
<dbReference type="GeneID" id="27339242"/>
<dbReference type="GO" id="GO:0000981">
    <property type="term" value="F:DNA-binding transcription factor activity, RNA polymerase II-specific"/>
    <property type="evidence" value="ECO:0007669"/>
    <property type="project" value="InterPro"/>
</dbReference>
<feature type="region of interest" description="Disordered" evidence="7">
    <location>
        <begin position="65"/>
        <end position="131"/>
    </location>
</feature>
<dbReference type="RefSeq" id="XP_016253393.1">
    <property type="nucleotide sequence ID" value="XM_016386465.1"/>
</dbReference>
<evidence type="ECO:0000256" key="3">
    <source>
        <dbReference type="ARBA" id="ARBA00023015"/>
    </source>
</evidence>
<dbReference type="SMART" id="SM00906">
    <property type="entry name" value="Fungal_trans"/>
    <property type="match status" value="1"/>
</dbReference>
<evidence type="ECO:0000256" key="5">
    <source>
        <dbReference type="ARBA" id="ARBA00023163"/>
    </source>
</evidence>
<evidence type="ECO:0000313" key="9">
    <source>
        <dbReference type="EMBL" id="KIW33177.1"/>
    </source>
</evidence>
<dbReference type="OrthoDB" id="3548654at2759"/>
<dbReference type="STRING" id="569365.A0A0D2B6G1"/>
<keyword evidence="6" id="KW-0539">Nucleus</keyword>
<dbReference type="HOGENOM" id="CLU_006926_3_1_1"/>
<dbReference type="PANTHER" id="PTHR47540:SF6">
    <property type="entry name" value="ZN(II)2CYS6 TRANSCRIPTION FACTOR (EUROFUNG)"/>
    <property type="match status" value="1"/>
</dbReference>
<evidence type="ECO:0000256" key="6">
    <source>
        <dbReference type="ARBA" id="ARBA00023242"/>
    </source>
</evidence>
<feature type="domain" description="Zn(2)-C6 fungal-type" evidence="8">
    <location>
        <begin position="17"/>
        <end position="46"/>
    </location>
</feature>
<evidence type="ECO:0000256" key="4">
    <source>
        <dbReference type="ARBA" id="ARBA00023125"/>
    </source>
</evidence>
<dbReference type="Proteomes" id="UP000054466">
    <property type="component" value="Unassembled WGS sequence"/>
</dbReference>
<organism evidence="9 10">
    <name type="scientific">Cladophialophora immunda</name>
    <dbReference type="NCBI Taxonomy" id="569365"/>
    <lineage>
        <taxon>Eukaryota</taxon>
        <taxon>Fungi</taxon>
        <taxon>Dikarya</taxon>
        <taxon>Ascomycota</taxon>
        <taxon>Pezizomycotina</taxon>
        <taxon>Eurotiomycetes</taxon>
        <taxon>Chaetothyriomycetidae</taxon>
        <taxon>Chaetothyriales</taxon>
        <taxon>Herpotrichiellaceae</taxon>
        <taxon>Cladophialophora</taxon>
    </lineage>
</organism>
<evidence type="ECO:0000313" key="10">
    <source>
        <dbReference type="Proteomes" id="UP000054466"/>
    </source>
</evidence>
<keyword evidence="10" id="KW-1185">Reference proteome</keyword>
<sequence>MVTPVNEQPSQKRVANACQYCKRRKIKCSGTAPCSNCTRRQISCVFEEVDKKVLVSERYLLELERQHNDSPGQEVSGAARTPSVPSLITPNVQISIPGDMNNEQERAEVRDPELQGSDEQSDYLPSDSITNPLVSHTSTHVRDSVGRYRFLGPSSTWTFSQRVFNLLKDAFPEAQSTPVPLNLDGTAYQLDWTSADRSSPVDTTDLPSMDYTLYLMNAVKFHTCQMFRPFDEEDFTRNLYEFHERGLDKVQSSKLWFIEFLLVIALGKAVVIVVKDPTTAPGSIWFQRAMSIMPDFVGLQREPNLAIQVLCLVALYLISVDWKEAAYGYIGQAVRLCLVEGFHRGTPRQIMGDRVASHHRDIWWTVYILDRRLSSMIGVPSSVQDVDITCPLPGLDDHSQRGTVLNINVKISRLMTQIINSVYSVERLGRPFVKTVQSVLRDMAAIAHEMDVVCSSAAYGSIGAVSTVAGHIQLSYHQCILLATRPLLLHLMIARLEGSVGPGDLEKTLLPQTKNLLDTCLQSARITLRILLTLYEHHLIGESEPFCTHSFLPFDLESAFSAAFIVTMASALVPTMIVDAATYRATSDRIIDYLIRKGNVPAQLRKKELLCLDQMIQPLLDHRDQHLPPPIHASQPPAHAFSPDFGTLGGWRAGPGESGFSPSQMLNIADQLDTHTQGSATINGDWTTTSPWVWWTEQQNDQMNQFI</sequence>
<keyword evidence="4" id="KW-0238">DNA-binding</keyword>
<protein>
    <recommendedName>
        <fullName evidence="8">Zn(2)-C6 fungal-type domain-containing protein</fullName>
    </recommendedName>
</protein>
<comment type="subcellular location">
    <subcellularLocation>
        <location evidence="1">Nucleus</location>
    </subcellularLocation>
</comment>
<gene>
    <name evidence="9" type="ORF">PV07_00048</name>
</gene>
<dbReference type="GO" id="GO:0008270">
    <property type="term" value="F:zinc ion binding"/>
    <property type="evidence" value="ECO:0007669"/>
    <property type="project" value="InterPro"/>
</dbReference>
<keyword evidence="5" id="KW-0804">Transcription</keyword>